<dbReference type="EMBL" id="GBXM01052438">
    <property type="protein sequence ID" value="JAH56139.1"/>
    <property type="molecule type" value="Transcribed_RNA"/>
</dbReference>
<accession>A0A0E9TQY4</accession>
<protein>
    <submittedName>
        <fullName evidence="1">Uncharacterized protein</fullName>
    </submittedName>
</protein>
<name>A0A0E9TQY4_ANGAN</name>
<organism evidence="1">
    <name type="scientific">Anguilla anguilla</name>
    <name type="common">European freshwater eel</name>
    <name type="synonym">Muraena anguilla</name>
    <dbReference type="NCBI Taxonomy" id="7936"/>
    <lineage>
        <taxon>Eukaryota</taxon>
        <taxon>Metazoa</taxon>
        <taxon>Chordata</taxon>
        <taxon>Craniata</taxon>
        <taxon>Vertebrata</taxon>
        <taxon>Euteleostomi</taxon>
        <taxon>Actinopterygii</taxon>
        <taxon>Neopterygii</taxon>
        <taxon>Teleostei</taxon>
        <taxon>Anguilliformes</taxon>
        <taxon>Anguillidae</taxon>
        <taxon>Anguilla</taxon>
    </lineage>
</organism>
<dbReference type="AlphaFoldDB" id="A0A0E9TQY4"/>
<reference evidence="1" key="2">
    <citation type="journal article" date="2015" name="Fish Shellfish Immunol.">
        <title>Early steps in the European eel (Anguilla anguilla)-Vibrio vulnificus interaction in the gills: Role of the RtxA13 toxin.</title>
        <authorList>
            <person name="Callol A."/>
            <person name="Pajuelo D."/>
            <person name="Ebbesson L."/>
            <person name="Teles M."/>
            <person name="MacKenzie S."/>
            <person name="Amaro C."/>
        </authorList>
    </citation>
    <scope>NUCLEOTIDE SEQUENCE</scope>
</reference>
<evidence type="ECO:0000313" key="1">
    <source>
        <dbReference type="EMBL" id="JAH56139.1"/>
    </source>
</evidence>
<reference evidence="1" key="1">
    <citation type="submission" date="2014-11" db="EMBL/GenBank/DDBJ databases">
        <authorList>
            <person name="Amaro Gonzalez C."/>
        </authorList>
    </citation>
    <scope>NUCLEOTIDE SEQUENCE</scope>
</reference>
<proteinExistence type="predicted"/>
<sequence length="26" mass="3178">MFLVQCLHSRVDSCWMISYLYLNARK</sequence>